<sequence length="273" mass="29010">MTTSLVTALRSVTGPYRASNQDSVGCSTEYAFVADGVGGHVGGDVASWTVAHRLMSALAPRDARRMSRDELRELLAQANADLALRSARDADLAGMGTTFTGIFCGDDDVRVVHIGDSRAYRLRDGRLERVTRDDSLVQLMIEAGQLDEATAQHHPQRNIIVRSLAGRRRDPEDVTILDEPAAAGDRWLLVSDGVTDYLTDDDVAAMLADATDVEDAADRLVAAAEAADSRDNVSVVVCDVVAGDVAGADGGRPYRVDGAAARDELGTVGDLSR</sequence>
<dbReference type="SUPFAM" id="SSF81606">
    <property type="entry name" value="PP2C-like"/>
    <property type="match status" value="1"/>
</dbReference>
<reference evidence="2 3" key="1">
    <citation type="submission" date="2013-08" db="EMBL/GenBank/DDBJ databases">
        <title>Genome sequencing of Cellulomonas carbonis T26.</title>
        <authorList>
            <person name="Chen F."/>
            <person name="Li Y."/>
            <person name="Wang G."/>
        </authorList>
    </citation>
    <scope>NUCLEOTIDE SEQUENCE [LARGE SCALE GENOMIC DNA]</scope>
    <source>
        <strain evidence="2 3">T26</strain>
    </source>
</reference>
<dbReference type="InterPro" id="IPR036457">
    <property type="entry name" value="PPM-type-like_dom_sf"/>
</dbReference>
<dbReference type="PROSITE" id="PS51746">
    <property type="entry name" value="PPM_2"/>
    <property type="match status" value="1"/>
</dbReference>
<dbReference type="Pfam" id="PF13672">
    <property type="entry name" value="PP2C_2"/>
    <property type="match status" value="1"/>
</dbReference>
<dbReference type="SMART" id="SM00332">
    <property type="entry name" value="PP2Cc"/>
    <property type="match status" value="1"/>
</dbReference>
<accession>A0A0A0BPC5</accession>
<dbReference type="EMBL" id="AXCY01000054">
    <property type="protein sequence ID" value="KGM10328.1"/>
    <property type="molecule type" value="Genomic_DNA"/>
</dbReference>
<evidence type="ECO:0000259" key="1">
    <source>
        <dbReference type="PROSITE" id="PS51746"/>
    </source>
</evidence>
<dbReference type="RefSeq" id="WP_043607292.1">
    <property type="nucleotide sequence ID" value="NZ_AXCY01000054.1"/>
</dbReference>
<dbReference type="OrthoDB" id="9801841at2"/>
<comment type="caution">
    <text evidence="2">The sequence shown here is derived from an EMBL/GenBank/DDBJ whole genome shotgun (WGS) entry which is preliminary data.</text>
</comment>
<keyword evidence="3" id="KW-1185">Reference proteome</keyword>
<organism evidence="2 3">
    <name type="scientific">Cellulomonas carbonis T26</name>
    <dbReference type="NCBI Taxonomy" id="947969"/>
    <lineage>
        <taxon>Bacteria</taxon>
        <taxon>Bacillati</taxon>
        <taxon>Actinomycetota</taxon>
        <taxon>Actinomycetes</taxon>
        <taxon>Micrococcales</taxon>
        <taxon>Cellulomonadaceae</taxon>
        <taxon>Cellulomonas</taxon>
    </lineage>
</organism>
<dbReference type="CDD" id="cd00143">
    <property type="entry name" value="PP2Cc"/>
    <property type="match status" value="1"/>
</dbReference>
<dbReference type="Gene3D" id="3.60.40.10">
    <property type="entry name" value="PPM-type phosphatase domain"/>
    <property type="match status" value="1"/>
</dbReference>
<protein>
    <submittedName>
        <fullName evidence="2">Serine/threonine protein phosphatase</fullName>
    </submittedName>
</protein>
<evidence type="ECO:0000313" key="3">
    <source>
        <dbReference type="Proteomes" id="UP000029839"/>
    </source>
</evidence>
<reference evidence="2 3" key="2">
    <citation type="journal article" date="2015" name="Stand. Genomic Sci.">
        <title>Draft genome sequence of Cellulomonas carbonis T26(T) and comparative analysis of six Cellulomonas genomes.</title>
        <authorList>
            <person name="Zhuang W."/>
            <person name="Zhang S."/>
            <person name="Xia X."/>
            <person name="Wang G."/>
        </authorList>
    </citation>
    <scope>NUCLEOTIDE SEQUENCE [LARGE SCALE GENOMIC DNA]</scope>
    <source>
        <strain evidence="2 3">T26</strain>
    </source>
</reference>
<dbReference type="InterPro" id="IPR001932">
    <property type="entry name" value="PPM-type_phosphatase-like_dom"/>
</dbReference>
<dbReference type="AlphaFoldDB" id="A0A0A0BPC5"/>
<evidence type="ECO:0000313" key="2">
    <source>
        <dbReference type="EMBL" id="KGM10328.1"/>
    </source>
</evidence>
<dbReference type="SMART" id="SM00331">
    <property type="entry name" value="PP2C_SIG"/>
    <property type="match status" value="1"/>
</dbReference>
<dbReference type="Proteomes" id="UP000029839">
    <property type="component" value="Unassembled WGS sequence"/>
</dbReference>
<proteinExistence type="predicted"/>
<feature type="domain" description="PPM-type phosphatase" evidence="1">
    <location>
        <begin position="6"/>
        <end position="240"/>
    </location>
</feature>
<gene>
    <name evidence="2" type="ORF">N868_09355</name>
</gene>
<name>A0A0A0BPC5_9CELL</name>